<evidence type="ECO:0000256" key="1">
    <source>
        <dbReference type="SAM" id="MobiDB-lite"/>
    </source>
</evidence>
<feature type="compositionally biased region" description="Basic and acidic residues" evidence="1">
    <location>
        <begin position="128"/>
        <end position="146"/>
    </location>
</feature>
<feature type="compositionally biased region" description="Polar residues" evidence="1">
    <location>
        <begin position="177"/>
        <end position="193"/>
    </location>
</feature>
<sequence length="296" mass="33466">MQTKKVGVNFPELSSLLVAIIIYIFAISALLYTATKSELASVKYTKDKDAYMDIYLQDIDDSPTPIAPQKADTKEKNIDKKAEKPDEEEKLKTTNKKVEEAPKKTEKAKSEDKAKEEKTTLSPLAQKQVDENKTSKKEPEKVVKKEDSLSDLFASIDQDAIKKNEEAVQSRKKSDKVTTGATKKNTSTQNATTKGDEARGKSQRTGVYNKFIGEVDSTLTNIWSTYRALPNQDATVEITIDKNGKLSYTITQLSFSTEFNQKFRDFLSRVERIQFPSPPDGKPYIHRYKMKDLINN</sequence>
<dbReference type="RefSeq" id="WP_075539815.1">
    <property type="nucleotide sequence ID" value="NZ_CP053844.1"/>
</dbReference>
<accession>A0A128E9X1</accession>
<dbReference type="OrthoDB" id="5363395at2"/>
<dbReference type="Pfam" id="PF13103">
    <property type="entry name" value="TonB_2"/>
    <property type="match status" value="1"/>
</dbReference>
<evidence type="ECO:0000313" key="4">
    <source>
        <dbReference type="Proteomes" id="UP000069632"/>
    </source>
</evidence>
<dbReference type="AlphaFoldDB" id="A0A128E9X1"/>
<organism evidence="3 4">
    <name type="scientific">Campylobacter geochelonis</name>
    <dbReference type="NCBI Taxonomy" id="1780362"/>
    <lineage>
        <taxon>Bacteria</taxon>
        <taxon>Pseudomonadati</taxon>
        <taxon>Campylobacterota</taxon>
        <taxon>Epsilonproteobacteria</taxon>
        <taxon>Campylobacterales</taxon>
        <taxon>Campylobacteraceae</taxon>
        <taxon>Campylobacter</taxon>
    </lineage>
</organism>
<feature type="region of interest" description="Disordered" evidence="1">
    <location>
        <begin position="62"/>
        <end position="146"/>
    </location>
</feature>
<reference evidence="3 4" key="1">
    <citation type="submission" date="2016-02" db="EMBL/GenBank/DDBJ databases">
        <authorList>
            <consortium name="Pathogen Informatics"/>
        </authorList>
    </citation>
    <scope>NUCLEOTIDE SEQUENCE [LARGE SCALE GENOMIC DNA]</scope>
    <source>
        <strain evidence="3 4">RC20</strain>
    </source>
</reference>
<gene>
    <name evidence="3" type="ORF">ERS672216_00017</name>
</gene>
<dbReference type="Proteomes" id="UP000069632">
    <property type="component" value="Unassembled WGS sequence"/>
</dbReference>
<proteinExistence type="predicted"/>
<feature type="compositionally biased region" description="Basic and acidic residues" evidence="1">
    <location>
        <begin position="71"/>
        <end position="119"/>
    </location>
</feature>
<evidence type="ECO:0000313" key="3">
    <source>
        <dbReference type="EMBL" id="CZE45755.1"/>
    </source>
</evidence>
<evidence type="ECO:0000256" key="2">
    <source>
        <dbReference type="SAM" id="Phobius"/>
    </source>
</evidence>
<dbReference type="EMBL" id="FIZP01000001">
    <property type="protein sequence ID" value="CZE45755.1"/>
    <property type="molecule type" value="Genomic_DNA"/>
</dbReference>
<keyword evidence="4" id="KW-1185">Reference proteome</keyword>
<feature type="region of interest" description="Disordered" evidence="1">
    <location>
        <begin position="164"/>
        <end position="202"/>
    </location>
</feature>
<feature type="transmembrane region" description="Helical" evidence="2">
    <location>
        <begin position="13"/>
        <end position="34"/>
    </location>
</feature>
<keyword evidence="2" id="KW-0472">Membrane</keyword>
<protein>
    <submittedName>
        <fullName evidence="3">Putative periplasmic protein</fullName>
    </submittedName>
</protein>
<keyword evidence="2" id="KW-1133">Transmembrane helix</keyword>
<name>A0A128E9X1_9BACT</name>
<keyword evidence="2" id="KW-0812">Transmembrane</keyword>